<dbReference type="OrthoDB" id="1604908at2759"/>
<dbReference type="GO" id="GO:0006355">
    <property type="term" value="P:regulation of DNA-templated transcription"/>
    <property type="evidence" value="ECO:0007669"/>
    <property type="project" value="InterPro"/>
</dbReference>
<sequence length="150" mass="17919">MYMLDSGQKERFFFTRKEHKSSKGEKSISKRTVSDKLGLWKSKNHHPKPVENSVGKVIGQKRKLVYHRGRYNDSQKTDWIMEEYSLVNESTPRKEDKGTKLDKWKWVICRVYRESTSKKSKKEELQILRMITKLGRKKNLQRIMIMIKKG</sequence>
<name>A0A2P5FZ91_TREOI</name>
<dbReference type="STRING" id="63057.A0A2P5FZ91"/>
<evidence type="ECO:0000313" key="8">
    <source>
        <dbReference type="Proteomes" id="UP000237000"/>
    </source>
</evidence>
<keyword evidence="2" id="KW-0805">Transcription regulation</keyword>
<proteinExistence type="predicted"/>
<comment type="caution">
    <text evidence="7">The sequence shown here is derived from an EMBL/GenBank/DDBJ whole genome shotgun (WGS) entry which is preliminary data.</text>
</comment>
<dbReference type="GO" id="GO:0003677">
    <property type="term" value="F:DNA binding"/>
    <property type="evidence" value="ECO:0007669"/>
    <property type="project" value="UniProtKB-KW"/>
</dbReference>
<dbReference type="Proteomes" id="UP000237000">
    <property type="component" value="Unassembled WGS sequence"/>
</dbReference>
<dbReference type="InParanoid" id="A0A2P5FZ91"/>
<gene>
    <name evidence="7" type="ORF">TorRG33x02_011630</name>
</gene>
<reference evidence="8" key="1">
    <citation type="submission" date="2016-06" db="EMBL/GenBank/DDBJ databases">
        <title>Parallel loss of symbiosis genes in relatives of nitrogen-fixing non-legume Parasponia.</title>
        <authorList>
            <person name="Van Velzen R."/>
            <person name="Holmer R."/>
            <person name="Bu F."/>
            <person name="Rutten L."/>
            <person name="Van Zeijl A."/>
            <person name="Liu W."/>
            <person name="Santuari L."/>
            <person name="Cao Q."/>
            <person name="Sharma T."/>
            <person name="Shen D."/>
            <person name="Roswanjaya Y."/>
            <person name="Wardhani T."/>
            <person name="Kalhor M.S."/>
            <person name="Jansen J."/>
            <person name="Van den Hoogen J."/>
            <person name="Gungor B."/>
            <person name="Hartog M."/>
            <person name="Hontelez J."/>
            <person name="Verver J."/>
            <person name="Yang W.-C."/>
            <person name="Schijlen E."/>
            <person name="Repin R."/>
            <person name="Schilthuizen M."/>
            <person name="Schranz E."/>
            <person name="Heidstra R."/>
            <person name="Miyata K."/>
            <person name="Fedorova E."/>
            <person name="Kohlen W."/>
            <person name="Bisseling T."/>
            <person name="Smit S."/>
            <person name="Geurts R."/>
        </authorList>
    </citation>
    <scope>NUCLEOTIDE SEQUENCE [LARGE SCALE GENOMIC DNA]</scope>
    <source>
        <strain evidence="8">cv. RG33-2</strain>
    </source>
</reference>
<keyword evidence="3" id="KW-0238">DNA-binding</keyword>
<evidence type="ECO:0000256" key="4">
    <source>
        <dbReference type="ARBA" id="ARBA00023163"/>
    </source>
</evidence>
<keyword evidence="4" id="KW-0804">Transcription</keyword>
<dbReference type="SUPFAM" id="SSF101941">
    <property type="entry name" value="NAC domain"/>
    <property type="match status" value="1"/>
</dbReference>
<evidence type="ECO:0000256" key="2">
    <source>
        <dbReference type="ARBA" id="ARBA00023015"/>
    </source>
</evidence>
<evidence type="ECO:0000256" key="5">
    <source>
        <dbReference type="ARBA" id="ARBA00023242"/>
    </source>
</evidence>
<accession>A0A2P5FZ91</accession>
<dbReference type="InterPro" id="IPR003441">
    <property type="entry name" value="NAC-dom"/>
</dbReference>
<feature type="domain" description="NAC" evidence="6">
    <location>
        <begin position="1"/>
        <end position="114"/>
    </location>
</feature>
<evidence type="ECO:0000313" key="7">
    <source>
        <dbReference type="EMBL" id="POO03102.1"/>
    </source>
</evidence>
<keyword evidence="5" id="KW-0539">Nucleus</keyword>
<dbReference type="EMBL" id="JXTC01000003">
    <property type="protein sequence ID" value="POO03102.1"/>
    <property type="molecule type" value="Genomic_DNA"/>
</dbReference>
<evidence type="ECO:0000256" key="1">
    <source>
        <dbReference type="ARBA" id="ARBA00004123"/>
    </source>
</evidence>
<organism evidence="7 8">
    <name type="scientific">Trema orientale</name>
    <name type="common">Charcoal tree</name>
    <name type="synonym">Celtis orientalis</name>
    <dbReference type="NCBI Taxonomy" id="63057"/>
    <lineage>
        <taxon>Eukaryota</taxon>
        <taxon>Viridiplantae</taxon>
        <taxon>Streptophyta</taxon>
        <taxon>Embryophyta</taxon>
        <taxon>Tracheophyta</taxon>
        <taxon>Spermatophyta</taxon>
        <taxon>Magnoliopsida</taxon>
        <taxon>eudicotyledons</taxon>
        <taxon>Gunneridae</taxon>
        <taxon>Pentapetalae</taxon>
        <taxon>rosids</taxon>
        <taxon>fabids</taxon>
        <taxon>Rosales</taxon>
        <taxon>Cannabaceae</taxon>
        <taxon>Trema</taxon>
    </lineage>
</organism>
<dbReference type="Pfam" id="PF02365">
    <property type="entry name" value="NAM"/>
    <property type="match status" value="1"/>
</dbReference>
<dbReference type="GO" id="GO:0005634">
    <property type="term" value="C:nucleus"/>
    <property type="evidence" value="ECO:0007669"/>
    <property type="project" value="UniProtKB-SubCell"/>
</dbReference>
<dbReference type="InterPro" id="IPR036093">
    <property type="entry name" value="NAC_dom_sf"/>
</dbReference>
<dbReference type="PANTHER" id="PTHR31989">
    <property type="entry name" value="NAC DOMAIN-CONTAINING PROTEIN 82-RELATED"/>
    <property type="match status" value="1"/>
</dbReference>
<dbReference type="Gene3D" id="2.170.150.80">
    <property type="entry name" value="NAC domain"/>
    <property type="match status" value="1"/>
</dbReference>
<evidence type="ECO:0000259" key="6">
    <source>
        <dbReference type="PROSITE" id="PS51005"/>
    </source>
</evidence>
<protein>
    <submittedName>
        <fullName evidence="7">NAC domain containing protein</fullName>
    </submittedName>
</protein>
<dbReference type="AlphaFoldDB" id="A0A2P5FZ91"/>
<evidence type="ECO:0000256" key="3">
    <source>
        <dbReference type="ARBA" id="ARBA00023125"/>
    </source>
</evidence>
<keyword evidence="8" id="KW-1185">Reference proteome</keyword>
<comment type="subcellular location">
    <subcellularLocation>
        <location evidence="1">Nucleus</location>
    </subcellularLocation>
</comment>
<dbReference type="PROSITE" id="PS51005">
    <property type="entry name" value="NAC"/>
    <property type="match status" value="1"/>
</dbReference>